<proteinExistence type="predicted"/>
<dbReference type="AlphaFoldDB" id="A0AA40EHB9"/>
<dbReference type="Proteomes" id="UP001172155">
    <property type="component" value="Unassembled WGS sequence"/>
</dbReference>
<name>A0AA40EHB9_9PEZI</name>
<evidence type="ECO:0000313" key="1">
    <source>
        <dbReference type="EMBL" id="KAK0737901.1"/>
    </source>
</evidence>
<organism evidence="1 2">
    <name type="scientific">Schizothecium vesticola</name>
    <dbReference type="NCBI Taxonomy" id="314040"/>
    <lineage>
        <taxon>Eukaryota</taxon>
        <taxon>Fungi</taxon>
        <taxon>Dikarya</taxon>
        <taxon>Ascomycota</taxon>
        <taxon>Pezizomycotina</taxon>
        <taxon>Sordariomycetes</taxon>
        <taxon>Sordariomycetidae</taxon>
        <taxon>Sordariales</taxon>
        <taxon>Schizotheciaceae</taxon>
        <taxon>Schizothecium</taxon>
    </lineage>
</organism>
<sequence length="215" mass="23374">MMTTKCEAAVEASLSSLIFDMGRLAIPPDTTLLALLRDSFTKITTIYSLPDPQSLLASEPTLERMLHSIFDTASLALVTSPHPSALAGLDDRDRASLFTQGVGGLATLFQRLHATRAELTSCVLLRETQLFAESDQRRNMLDKIGASPLLTSCYTKGVLADFVMATIEDRETGHFENLPLGRLGQEALSDSVAWVSARPCKTNGLPWGFTIMALN</sequence>
<evidence type="ECO:0000313" key="2">
    <source>
        <dbReference type="Proteomes" id="UP001172155"/>
    </source>
</evidence>
<comment type="caution">
    <text evidence="1">The sequence shown here is derived from an EMBL/GenBank/DDBJ whole genome shotgun (WGS) entry which is preliminary data.</text>
</comment>
<protein>
    <submittedName>
        <fullName evidence="1">Uncharacterized protein</fullName>
    </submittedName>
</protein>
<reference evidence="1" key="1">
    <citation type="submission" date="2023-06" db="EMBL/GenBank/DDBJ databases">
        <title>Genome-scale phylogeny and comparative genomics of the fungal order Sordariales.</title>
        <authorList>
            <consortium name="Lawrence Berkeley National Laboratory"/>
            <person name="Hensen N."/>
            <person name="Bonometti L."/>
            <person name="Westerberg I."/>
            <person name="Brannstrom I.O."/>
            <person name="Guillou S."/>
            <person name="Cros-Aarteil S."/>
            <person name="Calhoun S."/>
            <person name="Haridas S."/>
            <person name="Kuo A."/>
            <person name="Mondo S."/>
            <person name="Pangilinan J."/>
            <person name="Riley R."/>
            <person name="LaButti K."/>
            <person name="Andreopoulos B."/>
            <person name="Lipzen A."/>
            <person name="Chen C."/>
            <person name="Yanf M."/>
            <person name="Daum C."/>
            <person name="Ng V."/>
            <person name="Clum A."/>
            <person name="Steindorff A."/>
            <person name="Ohm R."/>
            <person name="Martin F."/>
            <person name="Silar P."/>
            <person name="Natvig D."/>
            <person name="Lalanne C."/>
            <person name="Gautier V."/>
            <person name="Ament-velasquez S.L."/>
            <person name="Kruys A."/>
            <person name="Hutchinson M.I."/>
            <person name="Powell A.J."/>
            <person name="Barry K."/>
            <person name="Miller A.N."/>
            <person name="Grigoriev I.V."/>
            <person name="Debuchy R."/>
            <person name="Gladieux P."/>
            <person name="Thoren M.H."/>
            <person name="Johannesson H."/>
        </authorList>
    </citation>
    <scope>NUCLEOTIDE SEQUENCE</scope>
    <source>
        <strain evidence="1">SMH3187-1</strain>
    </source>
</reference>
<dbReference type="EMBL" id="JAUKUD010000007">
    <property type="protein sequence ID" value="KAK0737901.1"/>
    <property type="molecule type" value="Genomic_DNA"/>
</dbReference>
<gene>
    <name evidence="1" type="ORF">B0T18DRAFT_236347</name>
</gene>
<keyword evidence="2" id="KW-1185">Reference proteome</keyword>
<accession>A0AA40EHB9</accession>